<keyword evidence="2" id="KW-1185">Reference proteome</keyword>
<dbReference type="PANTHER" id="PTHR37816">
    <property type="entry name" value="YALI0E33011P"/>
    <property type="match status" value="1"/>
</dbReference>
<dbReference type="InterPro" id="IPR052922">
    <property type="entry name" value="Cytidylate_Kinase-2"/>
</dbReference>
<dbReference type="RefSeq" id="WP_074743179.1">
    <property type="nucleotide sequence ID" value="NZ_CP004393.1"/>
</dbReference>
<accession>A0A0B5E7C5</accession>
<dbReference type="InterPro" id="IPR027417">
    <property type="entry name" value="P-loop_NTPase"/>
</dbReference>
<dbReference type="SUPFAM" id="SSF52540">
    <property type="entry name" value="P-loop containing nucleoside triphosphate hydrolases"/>
    <property type="match status" value="1"/>
</dbReference>
<dbReference type="NCBIfam" id="NF004861">
    <property type="entry name" value="PRK06217.1"/>
    <property type="match status" value="1"/>
</dbReference>
<evidence type="ECO:0008006" key="3">
    <source>
        <dbReference type="Google" id="ProtNLM"/>
    </source>
</evidence>
<dbReference type="KEGG" id="cid:P73_3462"/>
<gene>
    <name evidence="1" type="ORF">P73_3462</name>
</gene>
<reference evidence="1 2" key="1">
    <citation type="journal article" date="2014" name="Int. J. Syst. Evol. Microbiol.">
        <title>Celeribacter indicus sp. nov., a polycyclic aromatic hydrocarbon-degrading bacterium from deep-sea sediment and reclassification of Huaishuia halophila as Celeribacter halophilus comb. nov.</title>
        <authorList>
            <person name="Lai Q."/>
            <person name="Cao J."/>
            <person name="Yuan J."/>
            <person name="Li F."/>
            <person name="Shao Z."/>
        </authorList>
    </citation>
    <scope>NUCLEOTIDE SEQUENCE [LARGE SCALE GENOMIC DNA]</scope>
    <source>
        <strain evidence="1">P73</strain>
    </source>
</reference>
<name>A0A0B5E7C5_9RHOB</name>
<dbReference type="HOGENOM" id="CLU_103067_0_0_5"/>
<dbReference type="AlphaFoldDB" id="A0A0B5E7C5"/>
<sequence length="184" mass="20512">MPEPSRHRVYIFGASGTGTTTLGENIAAELSLVHVDCDDHYWAPVEPPFSVKREPHERVASMSGALGNAGWVLTGACNGWGHGLIEQADLIVFVTLPTPMRIERLRMREKARFGNRIEEGGDMCEIHKDFIRWAQGYDDPGFRGRNLAAHEEWLARQSKPVCRVNSSQSRETIKSAVISALRSL</sequence>
<dbReference type="OrthoDB" id="5508973at2"/>
<evidence type="ECO:0000313" key="2">
    <source>
        <dbReference type="Proteomes" id="UP000031521"/>
    </source>
</evidence>
<dbReference type="Proteomes" id="UP000031521">
    <property type="component" value="Chromosome"/>
</dbReference>
<proteinExistence type="predicted"/>
<dbReference type="EMBL" id="CP004393">
    <property type="protein sequence ID" value="AJE48177.1"/>
    <property type="molecule type" value="Genomic_DNA"/>
</dbReference>
<dbReference type="Gene3D" id="3.40.50.300">
    <property type="entry name" value="P-loop containing nucleotide triphosphate hydrolases"/>
    <property type="match status" value="1"/>
</dbReference>
<evidence type="ECO:0000313" key="1">
    <source>
        <dbReference type="EMBL" id="AJE48177.1"/>
    </source>
</evidence>
<dbReference type="STRING" id="1208324.P73_3462"/>
<protein>
    <recommendedName>
        <fullName evidence="3">Adenylate kinase</fullName>
    </recommendedName>
</protein>
<organism evidence="1 2">
    <name type="scientific">Celeribacter indicus</name>
    <dbReference type="NCBI Taxonomy" id="1208324"/>
    <lineage>
        <taxon>Bacteria</taxon>
        <taxon>Pseudomonadati</taxon>
        <taxon>Pseudomonadota</taxon>
        <taxon>Alphaproteobacteria</taxon>
        <taxon>Rhodobacterales</taxon>
        <taxon>Roseobacteraceae</taxon>
        <taxon>Celeribacter</taxon>
    </lineage>
</organism>
<dbReference type="PANTHER" id="PTHR37816:SF2">
    <property type="entry name" value="DNA TOPOLOGY MODULATION PROTEIN FLAR-RELATED PROTEIN"/>
    <property type="match status" value="1"/>
</dbReference>